<keyword evidence="1" id="KW-1133">Transmembrane helix</keyword>
<evidence type="ECO:0000256" key="1">
    <source>
        <dbReference type="SAM" id="Phobius"/>
    </source>
</evidence>
<keyword evidence="1" id="KW-0812">Transmembrane</keyword>
<protein>
    <submittedName>
        <fullName evidence="2">Uncharacterized protein</fullName>
    </submittedName>
</protein>
<dbReference type="EMBL" id="JBBPBN010000023">
    <property type="protein sequence ID" value="KAK9011394.1"/>
    <property type="molecule type" value="Genomic_DNA"/>
</dbReference>
<feature type="transmembrane region" description="Helical" evidence="1">
    <location>
        <begin position="43"/>
        <end position="62"/>
    </location>
</feature>
<gene>
    <name evidence="2" type="ORF">V6N11_044246</name>
</gene>
<accession>A0ABR2RF77</accession>
<keyword evidence="3" id="KW-1185">Reference proteome</keyword>
<evidence type="ECO:0000313" key="3">
    <source>
        <dbReference type="Proteomes" id="UP001396334"/>
    </source>
</evidence>
<reference evidence="2 3" key="1">
    <citation type="journal article" date="2024" name="G3 (Bethesda)">
        <title>Genome assembly of Hibiscus sabdariffa L. provides insights into metabolisms of medicinal natural products.</title>
        <authorList>
            <person name="Kim T."/>
        </authorList>
    </citation>
    <scope>NUCLEOTIDE SEQUENCE [LARGE SCALE GENOMIC DNA]</scope>
    <source>
        <strain evidence="2">TK-2024</strain>
        <tissue evidence="2">Old leaves</tissue>
    </source>
</reference>
<proteinExistence type="predicted"/>
<name>A0ABR2RF77_9ROSI</name>
<feature type="transmembrane region" description="Helical" evidence="1">
    <location>
        <begin position="12"/>
        <end position="31"/>
    </location>
</feature>
<evidence type="ECO:0000313" key="2">
    <source>
        <dbReference type="EMBL" id="KAK9011394.1"/>
    </source>
</evidence>
<organism evidence="2 3">
    <name type="scientific">Hibiscus sabdariffa</name>
    <name type="common">roselle</name>
    <dbReference type="NCBI Taxonomy" id="183260"/>
    <lineage>
        <taxon>Eukaryota</taxon>
        <taxon>Viridiplantae</taxon>
        <taxon>Streptophyta</taxon>
        <taxon>Embryophyta</taxon>
        <taxon>Tracheophyta</taxon>
        <taxon>Spermatophyta</taxon>
        <taxon>Magnoliopsida</taxon>
        <taxon>eudicotyledons</taxon>
        <taxon>Gunneridae</taxon>
        <taxon>Pentapetalae</taxon>
        <taxon>rosids</taxon>
        <taxon>malvids</taxon>
        <taxon>Malvales</taxon>
        <taxon>Malvaceae</taxon>
        <taxon>Malvoideae</taxon>
        <taxon>Hibiscus</taxon>
    </lineage>
</organism>
<comment type="caution">
    <text evidence="2">The sequence shown here is derived from an EMBL/GenBank/DDBJ whole genome shotgun (WGS) entry which is preliminary data.</text>
</comment>
<sequence>MQPMTLLNRLRLLMIGYVLTRMLWFLCRTIWDRLVVYFVGRLVTGYVAIFTLLVLSAASLLCRSPLVAALSLGSSGDEYDG</sequence>
<keyword evidence="1" id="KW-0472">Membrane</keyword>
<dbReference type="Proteomes" id="UP001396334">
    <property type="component" value="Unassembled WGS sequence"/>
</dbReference>